<dbReference type="AlphaFoldDB" id="A0A5N6JRE8"/>
<protein>
    <submittedName>
        <fullName evidence="2">Uncharacterized protein</fullName>
    </submittedName>
</protein>
<organism evidence="2 3">
    <name type="scientific">Monilinia laxa</name>
    <name type="common">Brown rot fungus</name>
    <name type="synonym">Sclerotinia laxa</name>
    <dbReference type="NCBI Taxonomy" id="61186"/>
    <lineage>
        <taxon>Eukaryota</taxon>
        <taxon>Fungi</taxon>
        <taxon>Dikarya</taxon>
        <taxon>Ascomycota</taxon>
        <taxon>Pezizomycotina</taxon>
        <taxon>Leotiomycetes</taxon>
        <taxon>Helotiales</taxon>
        <taxon>Sclerotiniaceae</taxon>
        <taxon>Monilinia</taxon>
    </lineage>
</organism>
<evidence type="ECO:0000313" key="2">
    <source>
        <dbReference type="EMBL" id="KAB8291353.1"/>
    </source>
</evidence>
<evidence type="ECO:0000313" key="3">
    <source>
        <dbReference type="Proteomes" id="UP000326757"/>
    </source>
</evidence>
<dbReference type="Proteomes" id="UP000326757">
    <property type="component" value="Unassembled WGS sequence"/>
</dbReference>
<accession>A0A5N6JRE8</accession>
<gene>
    <name evidence="2" type="ORF">EYC80_010034</name>
</gene>
<keyword evidence="1" id="KW-0732">Signal</keyword>
<feature type="chain" id="PRO_5024941310" evidence="1">
    <location>
        <begin position="16"/>
        <end position="132"/>
    </location>
</feature>
<dbReference type="EMBL" id="VIGI01000015">
    <property type="protein sequence ID" value="KAB8291353.1"/>
    <property type="molecule type" value="Genomic_DNA"/>
</dbReference>
<proteinExistence type="predicted"/>
<reference evidence="2 3" key="1">
    <citation type="submission" date="2019-06" db="EMBL/GenBank/DDBJ databases">
        <title>Genome Sequence of the Brown Rot Fungal Pathogen Monilinia laxa.</title>
        <authorList>
            <person name="De Miccolis Angelini R.M."/>
            <person name="Landi L."/>
            <person name="Abate D."/>
            <person name="Pollastro S."/>
            <person name="Romanazzi G."/>
            <person name="Faretra F."/>
        </authorList>
    </citation>
    <scope>NUCLEOTIDE SEQUENCE [LARGE SCALE GENOMIC DNA]</scope>
    <source>
        <strain evidence="2 3">Mlax316</strain>
    </source>
</reference>
<evidence type="ECO:0000256" key="1">
    <source>
        <dbReference type="SAM" id="SignalP"/>
    </source>
</evidence>
<keyword evidence="3" id="KW-1185">Reference proteome</keyword>
<feature type="signal peptide" evidence="1">
    <location>
        <begin position="1"/>
        <end position="15"/>
    </location>
</feature>
<comment type="caution">
    <text evidence="2">The sequence shown here is derived from an EMBL/GenBank/DDBJ whole genome shotgun (WGS) entry which is preliminary data.</text>
</comment>
<sequence>MMVFLVFCIIGLGKGMEFTGYAMFWRRAKSSVEFGSDMGKEQSEYDIRVPLPRKGYIINTYQIIQINPNTHMESLFELCRNLLIYVVSRQTRCHLSHIVPSMSGLRSHDMISTTRELLVAFRYQFRYQCLTR</sequence>
<name>A0A5N6JRE8_MONLA</name>